<name>A0A7S4FY56_9EUGL</name>
<sequence length="238" mass="24626">MSYVYYDVPQAPSRSRAVDVVCAVSAMVGVSLLVASGLQSVQPTANYVTSVQTSTPKVLVVPRYTSRTTGVTAQPLVAHAAANLGTEQADTTTYELLDVKTVPQSGGSLLAGGLLFALAGAVALWGRKSLAIMANTGVVKWFNAQKGFGFITPDDGGNDVFVHHTAINSEGFRSLDEGAQVEYDTVEDGGRVSAANVSGPGGVPVESDRQQWRGGGKGGGKGGYGGGGGYYNEDDDSW</sequence>
<keyword evidence="2" id="KW-0472">Membrane</keyword>
<evidence type="ECO:0000259" key="3">
    <source>
        <dbReference type="PROSITE" id="PS51857"/>
    </source>
</evidence>
<dbReference type="AlphaFoldDB" id="A0A7S4FY56"/>
<evidence type="ECO:0000313" key="4">
    <source>
        <dbReference type="EMBL" id="CAE0819066.1"/>
    </source>
</evidence>
<feature type="transmembrane region" description="Helical" evidence="2">
    <location>
        <begin position="106"/>
        <end position="125"/>
    </location>
</feature>
<feature type="region of interest" description="Disordered" evidence="1">
    <location>
        <begin position="196"/>
        <end position="238"/>
    </location>
</feature>
<dbReference type="Gene3D" id="2.40.50.140">
    <property type="entry name" value="Nucleic acid-binding proteins"/>
    <property type="match status" value="1"/>
</dbReference>
<feature type="transmembrane region" description="Helical" evidence="2">
    <location>
        <begin position="20"/>
        <end position="38"/>
    </location>
</feature>
<dbReference type="InterPro" id="IPR002059">
    <property type="entry name" value="CSP_DNA-bd"/>
</dbReference>
<dbReference type="GO" id="GO:0003676">
    <property type="term" value="F:nucleic acid binding"/>
    <property type="evidence" value="ECO:0007669"/>
    <property type="project" value="InterPro"/>
</dbReference>
<protein>
    <recommendedName>
        <fullName evidence="3">CSD domain-containing protein</fullName>
    </recommendedName>
</protein>
<gene>
    <name evidence="4" type="ORF">EGYM00163_LOCUS30235</name>
</gene>
<dbReference type="PANTHER" id="PTHR46565:SF20">
    <property type="entry name" value="COLD SHOCK DOMAIN-CONTAINING PROTEIN 4"/>
    <property type="match status" value="1"/>
</dbReference>
<dbReference type="PROSITE" id="PS00352">
    <property type="entry name" value="CSD_1"/>
    <property type="match status" value="1"/>
</dbReference>
<proteinExistence type="predicted"/>
<evidence type="ECO:0000256" key="1">
    <source>
        <dbReference type="SAM" id="MobiDB-lite"/>
    </source>
</evidence>
<keyword evidence="2" id="KW-0812">Transmembrane</keyword>
<dbReference type="PRINTS" id="PR00050">
    <property type="entry name" value="COLDSHOCK"/>
</dbReference>
<accession>A0A7S4FY56</accession>
<feature type="domain" description="CSD" evidence="3">
    <location>
        <begin position="134"/>
        <end position="199"/>
    </location>
</feature>
<dbReference type="SUPFAM" id="SSF50249">
    <property type="entry name" value="Nucleic acid-binding proteins"/>
    <property type="match status" value="1"/>
</dbReference>
<dbReference type="InterPro" id="IPR011129">
    <property type="entry name" value="CSD"/>
</dbReference>
<organism evidence="4">
    <name type="scientific">Eutreptiella gymnastica</name>
    <dbReference type="NCBI Taxonomy" id="73025"/>
    <lineage>
        <taxon>Eukaryota</taxon>
        <taxon>Discoba</taxon>
        <taxon>Euglenozoa</taxon>
        <taxon>Euglenida</taxon>
        <taxon>Spirocuta</taxon>
        <taxon>Euglenophyceae</taxon>
        <taxon>Eutreptiales</taxon>
        <taxon>Eutreptiaceae</taxon>
        <taxon>Eutreptiella</taxon>
    </lineage>
</organism>
<dbReference type="InterPro" id="IPR019844">
    <property type="entry name" value="CSD_CS"/>
</dbReference>
<feature type="compositionally biased region" description="Gly residues" evidence="1">
    <location>
        <begin position="213"/>
        <end position="230"/>
    </location>
</feature>
<dbReference type="CDD" id="cd04458">
    <property type="entry name" value="CSP_CDS"/>
    <property type="match status" value="1"/>
</dbReference>
<dbReference type="InterPro" id="IPR012340">
    <property type="entry name" value="NA-bd_OB-fold"/>
</dbReference>
<keyword evidence="2" id="KW-1133">Transmembrane helix</keyword>
<dbReference type="PANTHER" id="PTHR46565">
    <property type="entry name" value="COLD SHOCK DOMAIN PROTEIN 2"/>
    <property type="match status" value="1"/>
</dbReference>
<dbReference type="EMBL" id="HBJA01086683">
    <property type="protein sequence ID" value="CAE0819066.1"/>
    <property type="molecule type" value="Transcribed_RNA"/>
</dbReference>
<dbReference type="PROSITE" id="PS51857">
    <property type="entry name" value="CSD_2"/>
    <property type="match status" value="1"/>
</dbReference>
<reference evidence="4" key="1">
    <citation type="submission" date="2021-01" db="EMBL/GenBank/DDBJ databases">
        <authorList>
            <person name="Corre E."/>
            <person name="Pelletier E."/>
            <person name="Niang G."/>
            <person name="Scheremetjew M."/>
            <person name="Finn R."/>
            <person name="Kale V."/>
            <person name="Holt S."/>
            <person name="Cochrane G."/>
            <person name="Meng A."/>
            <person name="Brown T."/>
            <person name="Cohen L."/>
        </authorList>
    </citation>
    <scope>NUCLEOTIDE SEQUENCE</scope>
    <source>
        <strain evidence="4">CCMP1594</strain>
    </source>
</reference>
<evidence type="ECO:0000256" key="2">
    <source>
        <dbReference type="SAM" id="Phobius"/>
    </source>
</evidence>
<dbReference type="SMART" id="SM00357">
    <property type="entry name" value="CSP"/>
    <property type="match status" value="1"/>
</dbReference>
<dbReference type="Pfam" id="PF00313">
    <property type="entry name" value="CSD"/>
    <property type="match status" value="1"/>
</dbReference>